<dbReference type="Pfam" id="PF01494">
    <property type="entry name" value="FAD_binding_3"/>
    <property type="match status" value="1"/>
</dbReference>
<dbReference type="EMBL" id="QNRE01000005">
    <property type="protein sequence ID" value="RBO90790.1"/>
    <property type="molecule type" value="Genomic_DNA"/>
</dbReference>
<dbReference type="NCBIfam" id="NF004832">
    <property type="entry name" value="PRK06184.1"/>
    <property type="match status" value="1"/>
</dbReference>
<dbReference type="PRINTS" id="PR00420">
    <property type="entry name" value="RNGMNOXGNASE"/>
</dbReference>
<evidence type="ECO:0000256" key="3">
    <source>
        <dbReference type="ARBA" id="ARBA00022827"/>
    </source>
</evidence>
<keyword evidence="3" id="KW-0274">FAD</keyword>
<dbReference type="GO" id="GO:0016709">
    <property type="term" value="F:oxidoreductase activity, acting on paired donors, with incorporation or reduction of molecular oxygen, NAD(P)H as one donor, and incorporation of one atom of oxygen"/>
    <property type="evidence" value="ECO:0007669"/>
    <property type="project" value="UniProtKB-ARBA"/>
</dbReference>
<dbReference type="InterPro" id="IPR050641">
    <property type="entry name" value="RIFMO-like"/>
</dbReference>
<dbReference type="Gene3D" id="3.50.50.60">
    <property type="entry name" value="FAD/NAD(P)-binding domain"/>
    <property type="match status" value="1"/>
</dbReference>
<protein>
    <submittedName>
        <fullName evidence="6">2-polyprenyl-6-methoxyphenol hydroxylase-like FAD-dependent oxidoreductase</fullName>
    </submittedName>
</protein>
<dbReference type="PANTHER" id="PTHR43004:SF19">
    <property type="entry name" value="BINDING MONOOXYGENASE, PUTATIVE (JCVI)-RELATED"/>
    <property type="match status" value="1"/>
</dbReference>
<dbReference type="Proteomes" id="UP000252586">
    <property type="component" value="Unassembled WGS sequence"/>
</dbReference>
<dbReference type="Gene3D" id="3.30.70.2450">
    <property type="match status" value="1"/>
</dbReference>
<feature type="region of interest" description="Disordered" evidence="4">
    <location>
        <begin position="347"/>
        <end position="385"/>
    </location>
</feature>
<dbReference type="SUPFAM" id="SSF51905">
    <property type="entry name" value="FAD/NAD(P)-binding domain"/>
    <property type="match status" value="1"/>
</dbReference>
<evidence type="ECO:0000313" key="7">
    <source>
        <dbReference type="Proteomes" id="UP000252586"/>
    </source>
</evidence>
<reference evidence="6 7" key="1">
    <citation type="submission" date="2018-06" db="EMBL/GenBank/DDBJ databases">
        <title>Genomic Encyclopedia of Type Strains, Phase IV (KMG-IV): sequencing the most valuable type-strain genomes for metagenomic binning, comparative biology and taxonomic classification.</title>
        <authorList>
            <person name="Goeker M."/>
        </authorList>
    </citation>
    <scope>NUCLEOTIDE SEQUENCE [LARGE SCALE GENOMIC DNA]</scope>
    <source>
        <strain evidence="6 7">DSM 44599</strain>
    </source>
</reference>
<organism evidence="6 7">
    <name type="scientific">Nocardia puris</name>
    <dbReference type="NCBI Taxonomy" id="208602"/>
    <lineage>
        <taxon>Bacteria</taxon>
        <taxon>Bacillati</taxon>
        <taxon>Actinomycetota</taxon>
        <taxon>Actinomycetes</taxon>
        <taxon>Mycobacteriales</taxon>
        <taxon>Nocardiaceae</taxon>
        <taxon>Nocardia</taxon>
    </lineage>
</organism>
<evidence type="ECO:0000256" key="1">
    <source>
        <dbReference type="ARBA" id="ARBA00001974"/>
    </source>
</evidence>
<dbReference type="GO" id="GO:0071949">
    <property type="term" value="F:FAD binding"/>
    <property type="evidence" value="ECO:0007669"/>
    <property type="project" value="InterPro"/>
</dbReference>
<proteinExistence type="predicted"/>
<evidence type="ECO:0000256" key="4">
    <source>
        <dbReference type="SAM" id="MobiDB-lite"/>
    </source>
</evidence>
<feature type="compositionally biased region" description="Low complexity" evidence="4">
    <location>
        <begin position="490"/>
        <end position="500"/>
    </location>
</feature>
<evidence type="ECO:0000313" key="6">
    <source>
        <dbReference type="EMBL" id="RBO90790.1"/>
    </source>
</evidence>
<feature type="compositionally biased region" description="Low complexity" evidence="4">
    <location>
        <begin position="550"/>
        <end position="572"/>
    </location>
</feature>
<feature type="compositionally biased region" description="Low complexity" evidence="4">
    <location>
        <begin position="508"/>
        <end position="527"/>
    </location>
</feature>
<dbReference type="InterPro" id="IPR036188">
    <property type="entry name" value="FAD/NAD-bd_sf"/>
</dbReference>
<feature type="compositionally biased region" description="Low complexity" evidence="4">
    <location>
        <begin position="462"/>
        <end position="477"/>
    </location>
</feature>
<keyword evidence="7" id="KW-1185">Reference proteome</keyword>
<evidence type="ECO:0000256" key="2">
    <source>
        <dbReference type="ARBA" id="ARBA00022630"/>
    </source>
</evidence>
<feature type="region of interest" description="Disordered" evidence="4">
    <location>
        <begin position="408"/>
        <end position="600"/>
    </location>
</feature>
<accession>A0A366DL36</accession>
<feature type="compositionally biased region" description="Pro residues" evidence="4">
    <location>
        <begin position="439"/>
        <end position="461"/>
    </location>
</feature>
<evidence type="ECO:0000259" key="5">
    <source>
        <dbReference type="Pfam" id="PF01494"/>
    </source>
</evidence>
<dbReference type="STRING" id="1210090.GCA_001613185_01771"/>
<feature type="compositionally biased region" description="Basic and acidic residues" evidence="4">
    <location>
        <begin position="347"/>
        <end position="367"/>
    </location>
</feature>
<feature type="compositionally biased region" description="Low complexity" evidence="4">
    <location>
        <begin position="426"/>
        <end position="438"/>
    </location>
</feature>
<comment type="cofactor">
    <cofactor evidence="1">
        <name>FAD</name>
        <dbReference type="ChEBI" id="CHEBI:57692"/>
    </cofactor>
</comment>
<dbReference type="PANTHER" id="PTHR43004">
    <property type="entry name" value="TRK SYSTEM POTASSIUM UPTAKE PROTEIN"/>
    <property type="match status" value="1"/>
</dbReference>
<dbReference type="InterPro" id="IPR002938">
    <property type="entry name" value="FAD-bd"/>
</dbReference>
<keyword evidence="2" id="KW-0285">Flavoprotein</keyword>
<name>A0A366DL36_9NOCA</name>
<feature type="domain" description="FAD-binding" evidence="5">
    <location>
        <begin position="4"/>
        <end position="334"/>
    </location>
</feature>
<dbReference type="RefSeq" id="WP_067506191.1">
    <property type="nucleotide sequence ID" value="NZ_QNRE01000005.1"/>
</dbReference>
<gene>
    <name evidence="6" type="ORF">DFR74_105193</name>
</gene>
<comment type="caution">
    <text evidence="6">The sequence shown here is derived from an EMBL/GenBank/DDBJ whole genome shotgun (WGS) entry which is preliminary data.</text>
</comment>
<sequence>MTIHTLIAGAGPTGLTLAIDLARRGLPVRIVDKATEFFPGSRADGLQPRTLEVFDDLGVIDAIRAKATARPVFRDFLDGVEVGELRMDEDLPPNPAVPYPNPLVLGQSDTEAVLRDRLAEYGVEVELGTEVVGVEQDTEGVTVTLAHGGDVRARYLVGADGGGSFVRRALGIEFEGHTDESMRMLLGDVRADALDHEFGYALRTSADPLRAVALSPLPGGRHFQFAAPFTEQAEPTLSLLQRHVDDLAGDLAIRLTDLRWSTVWRSNTRLARRYRVGRVFLAGDAAHVHPPAGGQGLNTGVQDAHNLGWKLADGTPETLDSYEAERRPVAARVLGISTGLLRRHLDGDENAHRRGTETHQLDITYRDPDDEGALVTGDRAPDAPVLDATGNPLRLFDLFRGPHATLLRFGANTSPNTHRTEATRDPLTLPAPGASTPPAAVPAPPAAPTPPKPAPTPPAAPKPAESSSAPPSASVTPDAIPPAVRPEPDTSSAPANATPNAPGPPIVAAPSPSTRAPTPTNDAIAPNAAPPARPKTDTSSAPPNPAAPVGPDSPTATTTAPTPGEPGAAQAALSSPRQTHPVHTWTVIRPGDPRPNTPYVTDVEGHAFAHYRAHTGDRIHVRPDGHLGHRER</sequence>
<dbReference type="OrthoDB" id="8670884at2"/>
<dbReference type="AlphaFoldDB" id="A0A366DL36"/>